<evidence type="ECO:0000313" key="4">
    <source>
        <dbReference type="Proteomes" id="UP000585638"/>
    </source>
</evidence>
<organism evidence="3 4">
    <name type="scientific">Kutzneria kofuensis</name>
    <dbReference type="NCBI Taxonomy" id="103725"/>
    <lineage>
        <taxon>Bacteria</taxon>
        <taxon>Bacillati</taxon>
        <taxon>Actinomycetota</taxon>
        <taxon>Actinomycetes</taxon>
        <taxon>Pseudonocardiales</taxon>
        <taxon>Pseudonocardiaceae</taxon>
        <taxon>Kutzneria</taxon>
    </lineage>
</organism>
<evidence type="ECO:0000313" key="3">
    <source>
        <dbReference type="EMBL" id="MBB5891355.1"/>
    </source>
</evidence>
<dbReference type="PANTHER" id="PTHR35526">
    <property type="entry name" value="ANTI-SIGMA-F FACTOR RSBW-RELATED"/>
    <property type="match status" value="1"/>
</dbReference>
<keyword evidence="1" id="KW-0808">Transferase</keyword>
<dbReference type="InterPro" id="IPR003594">
    <property type="entry name" value="HATPase_dom"/>
</dbReference>
<feature type="domain" description="Histidine kinase/HSP90-like ATPase" evidence="2">
    <location>
        <begin position="23"/>
        <end position="136"/>
    </location>
</feature>
<dbReference type="SUPFAM" id="SSF55874">
    <property type="entry name" value="ATPase domain of HSP90 chaperone/DNA topoisomerase II/histidine kinase"/>
    <property type="match status" value="1"/>
</dbReference>
<dbReference type="AlphaFoldDB" id="A0A7W9KFB0"/>
<evidence type="ECO:0000259" key="2">
    <source>
        <dbReference type="Pfam" id="PF13581"/>
    </source>
</evidence>
<dbReference type="InterPro" id="IPR050267">
    <property type="entry name" value="Anti-sigma-factor_SerPK"/>
</dbReference>
<dbReference type="InterPro" id="IPR036890">
    <property type="entry name" value="HATPase_C_sf"/>
</dbReference>
<dbReference type="Gene3D" id="3.30.565.10">
    <property type="entry name" value="Histidine kinase-like ATPase, C-terminal domain"/>
    <property type="match status" value="1"/>
</dbReference>
<keyword evidence="4" id="KW-1185">Reference proteome</keyword>
<dbReference type="GO" id="GO:0004674">
    <property type="term" value="F:protein serine/threonine kinase activity"/>
    <property type="evidence" value="ECO:0007669"/>
    <property type="project" value="UniProtKB-KW"/>
</dbReference>
<dbReference type="PANTHER" id="PTHR35526:SF3">
    <property type="entry name" value="ANTI-SIGMA-F FACTOR RSBW"/>
    <property type="match status" value="1"/>
</dbReference>
<keyword evidence="1" id="KW-0418">Kinase</keyword>
<proteinExistence type="predicted"/>
<gene>
    <name evidence="3" type="ORF">BJ998_002551</name>
</gene>
<protein>
    <submittedName>
        <fullName evidence="3">Anti-sigma regulatory factor (Ser/Thr protein kinase)</fullName>
    </submittedName>
</protein>
<dbReference type="Proteomes" id="UP000585638">
    <property type="component" value="Unassembled WGS sequence"/>
</dbReference>
<reference evidence="3 4" key="1">
    <citation type="submission" date="2020-08" db="EMBL/GenBank/DDBJ databases">
        <title>Sequencing the genomes of 1000 actinobacteria strains.</title>
        <authorList>
            <person name="Klenk H.-P."/>
        </authorList>
    </citation>
    <scope>NUCLEOTIDE SEQUENCE [LARGE SCALE GENOMIC DNA]</scope>
    <source>
        <strain evidence="3 4">DSM 43851</strain>
    </source>
</reference>
<dbReference type="EMBL" id="JACHIR010000001">
    <property type="protein sequence ID" value="MBB5891355.1"/>
    <property type="molecule type" value="Genomic_DNA"/>
</dbReference>
<evidence type="ECO:0000256" key="1">
    <source>
        <dbReference type="ARBA" id="ARBA00022527"/>
    </source>
</evidence>
<sequence>MVAPTSGDEAGHAGPDLRLTDVPAVATALTRARERLTSWARTAGLEELQIGDVTLATYEAMANVADHAYDQPGGVFDLHACRRDGVVTVTVTDHGRWKSPGRPPGWRGRGLLIIERAAGQFELTPHARGTTVCMSWPVRADEPSRP</sequence>
<dbReference type="RefSeq" id="WP_184861412.1">
    <property type="nucleotide sequence ID" value="NZ_JACHIR010000001.1"/>
</dbReference>
<dbReference type="CDD" id="cd16936">
    <property type="entry name" value="HATPase_RsbW-like"/>
    <property type="match status" value="1"/>
</dbReference>
<comment type="caution">
    <text evidence="3">The sequence shown here is derived from an EMBL/GenBank/DDBJ whole genome shotgun (WGS) entry which is preliminary data.</text>
</comment>
<name>A0A7W9KFB0_9PSEU</name>
<accession>A0A7W9KFB0</accession>
<keyword evidence="1" id="KW-0723">Serine/threonine-protein kinase</keyword>
<dbReference type="Pfam" id="PF13581">
    <property type="entry name" value="HATPase_c_2"/>
    <property type="match status" value="1"/>
</dbReference>